<keyword evidence="1" id="KW-0472">Membrane</keyword>
<gene>
    <name evidence="2" type="ORF">GQS65_14960</name>
</gene>
<dbReference type="OrthoDB" id="203146at2157"/>
<feature type="transmembrane region" description="Helical" evidence="1">
    <location>
        <begin position="164"/>
        <end position="187"/>
    </location>
</feature>
<evidence type="ECO:0000313" key="3">
    <source>
        <dbReference type="Proteomes" id="UP000451471"/>
    </source>
</evidence>
<reference evidence="2 3" key="1">
    <citation type="submission" date="2019-12" db="EMBL/GenBank/DDBJ databases">
        <title>Halocatena pleomorpha gen. nov. sp. nov., an extremely halophilic archaeon of family Halobacteriaceae isolated from saltpan soil.</title>
        <authorList>
            <person name="Pal Y."/>
            <person name="Verma A."/>
            <person name="Krishnamurthi S."/>
            <person name="Kumar P."/>
        </authorList>
    </citation>
    <scope>NUCLEOTIDE SEQUENCE [LARGE SCALE GENOMIC DNA]</scope>
    <source>
        <strain evidence="2 3">JCM 16495</strain>
    </source>
</reference>
<keyword evidence="1" id="KW-1133">Transmembrane helix</keyword>
<feature type="transmembrane region" description="Helical" evidence="1">
    <location>
        <begin position="94"/>
        <end position="114"/>
    </location>
</feature>
<evidence type="ECO:0000313" key="2">
    <source>
        <dbReference type="EMBL" id="MWG35768.1"/>
    </source>
</evidence>
<accession>A0A6B0GVN4</accession>
<keyword evidence="3" id="KW-1185">Reference proteome</keyword>
<evidence type="ECO:0000256" key="1">
    <source>
        <dbReference type="SAM" id="Phobius"/>
    </source>
</evidence>
<name>A0A6B0GVN4_9EURY</name>
<dbReference type="RefSeq" id="WP_158205437.1">
    <property type="nucleotide sequence ID" value="NZ_WSZK01000026.1"/>
</dbReference>
<dbReference type="Proteomes" id="UP000451471">
    <property type="component" value="Unassembled WGS sequence"/>
</dbReference>
<proteinExistence type="predicted"/>
<comment type="caution">
    <text evidence="2">The sequence shown here is derived from an EMBL/GenBank/DDBJ whole genome shotgun (WGS) entry which is preliminary data.</text>
</comment>
<organism evidence="2 3">
    <name type="scientific">Halomarina oriensis</name>
    <dbReference type="NCBI Taxonomy" id="671145"/>
    <lineage>
        <taxon>Archaea</taxon>
        <taxon>Methanobacteriati</taxon>
        <taxon>Methanobacteriota</taxon>
        <taxon>Stenosarchaea group</taxon>
        <taxon>Halobacteria</taxon>
        <taxon>Halobacteriales</taxon>
        <taxon>Natronomonadaceae</taxon>
        <taxon>Halomarina</taxon>
    </lineage>
</organism>
<keyword evidence="1" id="KW-0812">Transmembrane</keyword>
<feature type="transmembrane region" description="Helical" evidence="1">
    <location>
        <begin position="31"/>
        <end position="52"/>
    </location>
</feature>
<dbReference type="EMBL" id="WSZK01000026">
    <property type="protein sequence ID" value="MWG35768.1"/>
    <property type="molecule type" value="Genomic_DNA"/>
</dbReference>
<sequence length="205" mass="20536">MPDATVVTRSRRTVGHTRRAVAFALSRRDGVAVFGVVTAAYLLAYLVVVGHLGPGDGTWGVTVVSDPLSRALRPRGAFRFEPVAGLAAGPVRLLVAPLTLAVGGVLAALVGVNLSLSSLAVRQPTACGLSPSTGVLAAVPGLLSGAACCGPTVLLVLGVQASGLLLSAFSVLVPVSTLSLLVSLVLVGRYVSPGGATARDSFDSS</sequence>
<dbReference type="AlphaFoldDB" id="A0A6B0GVN4"/>
<protein>
    <submittedName>
        <fullName evidence="2">Uncharacterized protein</fullName>
    </submittedName>
</protein>
<feature type="transmembrane region" description="Helical" evidence="1">
    <location>
        <begin position="135"/>
        <end position="158"/>
    </location>
</feature>